<gene>
    <name evidence="1" type="ORF">E4099_00725</name>
</gene>
<evidence type="ECO:0000313" key="2">
    <source>
        <dbReference type="Proteomes" id="UP000297948"/>
    </source>
</evidence>
<evidence type="ECO:0000313" key="1">
    <source>
        <dbReference type="EMBL" id="TGB19386.1"/>
    </source>
</evidence>
<organism evidence="1 2">
    <name type="scientific">Streptomyces palmae</name>
    <dbReference type="NCBI Taxonomy" id="1701085"/>
    <lineage>
        <taxon>Bacteria</taxon>
        <taxon>Bacillati</taxon>
        <taxon>Actinomycetota</taxon>
        <taxon>Actinomycetes</taxon>
        <taxon>Kitasatosporales</taxon>
        <taxon>Streptomycetaceae</taxon>
        <taxon>Streptomyces</taxon>
    </lineage>
</organism>
<proteinExistence type="predicted"/>
<reference evidence="1 2" key="1">
    <citation type="submission" date="2019-03" db="EMBL/GenBank/DDBJ databases">
        <authorList>
            <person name="Gonzalez-Pimentel J.L."/>
        </authorList>
    </citation>
    <scope>NUCLEOTIDE SEQUENCE [LARGE SCALE GENOMIC DNA]</scope>
    <source>
        <strain evidence="1 2">JCM 31289</strain>
    </source>
</reference>
<comment type="caution">
    <text evidence="1">The sequence shown here is derived from an EMBL/GenBank/DDBJ whole genome shotgun (WGS) entry which is preliminary data.</text>
</comment>
<dbReference type="EMBL" id="SRID01000002">
    <property type="protein sequence ID" value="TGB19386.1"/>
    <property type="molecule type" value="Genomic_DNA"/>
</dbReference>
<name>A0A4Z0HE51_9ACTN</name>
<dbReference type="AlphaFoldDB" id="A0A4Z0HE51"/>
<accession>A0A4Z0HE51</accession>
<sequence>MEPTRVTRLLPWKSPDGKPCYLDTDGENTGYVSRLADEMEALQLGMAIELIGHAEALLGAAKADARELRFLSARLTEALRDTTRIAESRGDRLAVYCPPAAGPTEPAAHRPHGR</sequence>
<dbReference type="Proteomes" id="UP000297948">
    <property type="component" value="Unassembled WGS sequence"/>
</dbReference>
<dbReference type="OrthoDB" id="4320909at2"/>
<keyword evidence="2" id="KW-1185">Reference proteome</keyword>
<protein>
    <submittedName>
        <fullName evidence="1">Uncharacterized protein</fullName>
    </submittedName>
</protein>
<dbReference type="RefSeq" id="WP_135336893.1">
    <property type="nucleotide sequence ID" value="NZ_JBHLTX010000035.1"/>
</dbReference>